<keyword evidence="17" id="KW-0934">Plastid</keyword>
<evidence type="ECO:0000256" key="13">
    <source>
        <dbReference type="ARBA" id="ARBA00023136"/>
    </source>
</evidence>
<feature type="transmembrane region" description="Helical" evidence="14">
    <location>
        <begin position="86"/>
        <end position="105"/>
    </location>
</feature>
<keyword evidence="5" id="KW-0679">Respiratory chain</keyword>
<feature type="non-terminal residue" evidence="17">
    <location>
        <position position="1"/>
    </location>
</feature>
<dbReference type="Pfam" id="PF00032">
    <property type="entry name" value="Cytochrom_B_C"/>
    <property type="match status" value="1"/>
</dbReference>
<dbReference type="InterPro" id="IPR005798">
    <property type="entry name" value="Cyt_b/b6_C"/>
</dbReference>
<sequence length="106" mass="11501">VCILCTVVVCLGLGVLSPVSLGDSADPFVTPSVIRPEWYLYPTYVLLRRIRDKIWGLAALVSLPIGIAALPFVEAANAFQNPLRRGYSYGVFIFGLLVAFGWGSLV</sequence>
<evidence type="ECO:0000256" key="7">
    <source>
        <dbReference type="ARBA" id="ARBA00022723"/>
    </source>
</evidence>
<reference evidence="17" key="1">
    <citation type="journal article" date="2014" name="Mol. Biol. Evol.">
        <title>Genome-wide transcript profiling reveals the coevolution of plastid gene sequences and transcript processing pathways in the fucoxanthin dinoflagellate Karlodinium veneficum.</title>
        <authorList>
            <person name="Richardson E."/>
            <person name="Dorrell R.G."/>
            <person name="Howe C.J."/>
        </authorList>
    </citation>
    <scope>NUCLEOTIDE SEQUENCE</scope>
</reference>
<dbReference type="InterPro" id="IPR036150">
    <property type="entry name" value="Cyt_b/b6_C_sf"/>
</dbReference>
<keyword evidence="9" id="KW-0249">Electron transport</keyword>
<keyword evidence="17" id="KW-0560">Oxidoreductase</keyword>
<keyword evidence="7" id="KW-0479">Metal-binding</keyword>
<dbReference type="GO" id="GO:0022900">
    <property type="term" value="P:electron transport chain"/>
    <property type="evidence" value="ECO:0007669"/>
    <property type="project" value="UniProtKB-UniRule"/>
</dbReference>
<evidence type="ECO:0000256" key="15">
    <source>
        <dbReference type="SAM" id="SignalP"/>
    </source>
</evidence>
<evidence type="ECO:0000256" key="8">
    <source>
        <dbReference type="ARBA" id="ARBA00022792"/>
    </source>
</evidence>
<evidence type="ECO:0000259" key="16">
    <source>
        <dbReference type="PROSITE" id="PS51003"/>
    </source>
</evidence>
<dbReference type="Gene3D" id="1.20.810.10">
    <property type="entry name" value="Cytochrome Bc1 Complex, Chain C"/>
    <property type="match status" value="1"/>
</dbReference>
<evidence type="ECO:0000256" key="4">
    <source>
        <dbReference type="ARBA" id="ARBA00022617"/>
    </source>
</evidence>
<accession>A0A067XS14</accession>
<proteinExistence type="evidence at transcript level"/>
<keyword evidence="13 14" id="KW-0472">Membrane</keyword>
<keyword evidence="8" id="KW-0999">Mitochondrion inner membrane</keyword>
<dbReference type="PROSITE" id="PS51003">
    <property type="entry name" value="CYTB_CTER"/>
    <property type="match status" value="1"/>
</dbReference>
<feature type="chain" id="PRO_5001650046" description="Cytochrome b" evidence="15">
    <location>
        <begin position="23"/>
        <end position="106"/>
    </location>
</feature>
<protein>
    <recommendedName>
        <fullName evidence="2">Cytochrome b</fullName>
    </recommendedName>
</protein>
<evidence type="ECO:0000256" key="1">
    <source>
        <dbReference type="ARBA" id="ARBA00004448"/>
    </source>
</evidence>
<evidence type="ECO:0000256" key="9">
    <source>
        <dbReference type="ARBA" id="ARBA00022982"/>
    </source>
</evidence>
<keyword evidence="4" id="KW-0349">Heme</keyword>
<evidence type="ECO:0000256" key="14">
    <source>
        <dbReference type="SAM" id="Phobius"/>
    </source>
</evidence>
<evidence type="ECO:0000256" key="2">
    <source>
        <dbReference type="ARBA" id="ARBA00013531"/>
    </source>
</evidence>
<name>A0A067XS14_KARVE</name>
<dbReference type="SUPFAM" id="SSF81648">
    <property type="entry name" value="a domain/subunit of cytochrome bc1 complex (Ubiquinol-cytochrome c reductase)"/>
    <property type="match status" value="1"/>
</dbReference>
<evidence type="ECO:0000256" key="11">
    <source>
        <dbReference type="ARBA" id="ARBA00023004"/>
    </source>
</evidence>
<keyword evidence="15" id="KW-0732">Signal</keyword>
<dbReference type="EMBL" id="KF113404">
    <property type="protein sequence ID" value="AGT55010.1"/>
    <property type="molecule type" value="mRNA"/>
</dbReference>
<dbReference type="InterPro" id="IPR027387">
    <property type="entry name" value="Cytb/b6-like_sf"/>
</dbReference>
<gene>
    <name evidence="17" type="primary">petD</name>
</gene>
<evidence type="ECO:0000313" key="17">
    <source>
        <dbReference type="EMBL" id="AGT55010.1"/>
    </source>
</evidence>
<feature type="signal peptide" evidence="15">
    <location>
        <begin position="1"/>
        <end position="22"/>
    </location>
</feature>
<feature type="domain" description="Cytochrome b/b6 C-terminal region profile" evidence="16">
    <location>
        <begin position="1"/>
        <end position="106"/>
    </location>
</feature>
<feature type="transmembrane region" description="Helical" evidence="14">
    <location>
        <begin position="54"/>
        <end position="74"/>
    </location>
</feature>
<evidence type="ECO:0000256" key="3">
    <source>
        <dbReference type="ARBA" id="ARBA00022448"/>
    </source>
</evidence>
<keyword evidence="17" id="KW-0150">Chloroplast</keyword>
<dbReference type="AlphaFoldDB" id="A0A067XS14"/>
<geneLocation type="chloroplast" evidence="17"/>
<evidence type="ECO:0000256" key="12">
    <source>
        <dbReference type="ARBA" id="ARBA00023128"/>
    </source>
</evidence>
<dbReference type="GO" id="GO:0009055">
    <property type="term" value="F:electron transfer activity"/>
    <property type="evidence" value="ECO:0007669"/>
    <property type="project" value="InterPro"/>
</dbReference>
<comment type="subcellular location">
    <subcellularLocation>
        <location evidence="1">Mitochondrion inner membrane</location>
        <topology evidence="1">Multi-pass membrane protein</topology>
    </subcellularLocation>
</comment>
<keyword evidence="10 14" id="KW-1133">Transmembrane helix</keyword>
<dbReference type="GO" id="GO:0005743">
    <property type="term" value="C:mitochondrial inner membrane"/>
    <property type="evidence" value="ECO:0007669"/>
    <property type="project" value="UniProtKB-SubCell"/>
</dbReference>
<dbReference type="GO" id="GO:0016491">
    <property type="term" value="F:oxidoreductase activity"/>
    <property type="evidence" value="ECO:0007669"/>
    <property type="project" value="UniProtKB-UniRule"/>
</dbReference>
<evidence type="ECO:0000256" key="10">
    <source>
        <dbReference type="ARBA" id="ARBA00022989"/>
    </source>
</evidence>
<organism evidence="17">
    <name type="scientific">Karlodinium veneficum</name>
    <name type="common">Dinoflagellate</name>
    <name type="synonym">Karlodinium micrum</name>
    <dbReference type="NCBI Taxonomy" id="407301"/>
    <lineage>
        <taxon>Eukaryota</taxon>
        <taxon>Sar</taxon>
        <taxon>Alveolata</taxon>
        <taxon>Dinophyceae</taxon>
        <taxon>Gymnodiniales</taxon>
        <taxon>Kareniaceae</taxon>
        <taxon>Karlodinium</taxon>
    </lineage>
</organism>
<evidence type="ECO:0000256" key="5">
    <source>
        <dbReference type="ARBA" id="ARBA00022660"/>
    </source>
</evidence>
<dbReference type="GO" id="GO:0046872">
    <property type="term" value="F:metal ion binding"/>
    <property type="evidence" value="ECO:0007669"/>
    <property type="project" value="UniProtKB-KW"/>
</dbReference>
<keyword evidence="12" id="KW-0496">Mitochondrion</keyword>
<keyword evidence="6 14" id="KW-0812">Transmembrane</keyword>
<evidence type="ECO:0000256" key="6">
    <source>
        <dbReference type="ARBA" id="ARBA00022692"/>
    </source>
</evidence>
<keyword evidence="11" id="KW-0408">Iron</keyword>
<keyword evidence="3" id="KW-0813">Transport</keyword>